<protein>
    <recommendedName>
        <fullName evidence="2">SbsA Ig-like domain-containing protein</fullName>
    </recommendedName>
</protein>
<gene>
    <name evidence="3" type="ORF">KACHI17_17020</name>
</gene>
<evidence type="ECO:0000256" key="1">
    <source>
        <dbReference type="ARBA" id="ARBA00022729"/>
    </source>
</evidence>
<keyword evidence="1" id="KW-0732">Signal</keyword>
<evidence type="ECO:0000259" key="2">
    <source>
        <dbReference type="Pfam" id="PF13205"/>
    </source>
</evidence>
<dbReference type="AlphaFoldDB" id="A0AAT9GJF3"/>
<accession>A0AAT9GJF3</accession>
<evidence type="ECO:0000313" key="3">
    <source>
        <dbReference type="EMBL" id="BFG70821.1"/>
    </source>
</evidence>
<sequence>MTILLANSCANIVPPSGGPRDSLPPRLVIANPKDSATNVKTKNILLTFNEFVSLQSPENIIYSPVPKNTPQVDYKLRNVTVRFRDSLEENTTYSIDFGNSIIDVNESNVAKNFRYVFSTGPSIDFNTYQGKVLVAETGKVDSTLIIVLHKNTSDSAIKKLSPRFFTRINGKGEFKFNNLPAGTFAAYVVDGKSYNKIFDSTALFAFRDALVEIGNYNELDTFYAFTQSIIKNVKATDPSGSLPPSLRDDKRLRYLTILDNGMQDLLSDFKMVFNRKIFSLDTGKVRLTNNEDVVQNGYTVSLDSLRKTLILRYSWKENTTYKLIIQKDAVLDSNAISLSRADTLLLSTRKETEYGSVRFRFLNVDTAQHAVLQLFQNEEQVASYPINQNDIQIRRFKPGSYELRILYDANKNGKWDTGSFTPIKKQPEKVFFIPRQLNIRANWDNETTIALQ</sequence>
<feature type="domain" description="SbsA Ig-like" evidence="2">
    <location>
        <begin position="21"/>
        <end position="119"/>
    </location>
</feature>
<dbReference type="InterPro" id="IPR032812">
    <property type="entry name" value="SbsA_Ig"/>
</dbReference>
<proteinExistence type="predicted"/>
<dbReference type="Pfam" id="PF13205">
    <property type="entry name" value="Big_5"/>
    <property type="match status" value="1"/>
</dbReference>
<reference evidence="3" key="1">
    <citation type="submission" date="2024-02" db="EMBL/GenBank/DDBJ databases">
        <title>Sediminibacterium planktonica sp. nov. and Sediminibacterium longus sp. nov., isolated from surface lake and river water.</title>
        <authorList>
            <person name="Watanabe K."/>
            <person name="Takemine S."/>
            <person name="Ishii Y."/>
            <person name="Ogata Y."/>
            <person name="Shindo C."/>
            <person name="Suda W."/>
        </authorList>
    </citation>
    <scope>NUCLEOTIDE SEQUENCE</scope>
    <source>
        <strain evidence="3">KACHI17</strain>
    </source>
</reference>
<dbReference type="EMBL" id="AP029612">
    <property type="protein sequence ID" value="BFG70821.1"/>
    <property type="molecule type" value="Genomic_DNA"/>
</dbReference>
<name>A0AAT9GJF3_9BACT</name>
<organism evidence="3">
    <name type="scientific">Sediminibacterium sp. KACHI17</name>
    <dbReference type="NCBI Taxonomy" id="1751071"/>
    <lineage>
        <taxon>Bacteria</taxon>
        <taxon>Pseudomonadati</taxon>
        <taxon>Bacteroidota</taxon>
        <taxon>Chitinophagia</taxon>
        <taxon>Chitinophagales</taxon>
        <taxon>Chitinophagaceae</taxon>
        <taxon>Sediminibacterium</taxon>
    </lineage>
</organism>